<proteinExistence type="predicted"/>
<name>A0A381S8N4_9ZZZZ</name>
<dbReference type="InterPro" id="IPR050177">
    <property type="entry name" value="Lipid_A_modif_metabolic_enz"/>
</dbReference>
<dbReference type="InterPro" id="IPR036291">
    <property type="entry name" value="NAD(P)-bd_dom_sf"/>
</dbReference>
<dbReference type="Pfam" id="PF01370">
    <property type="entry name" value="Epimerase"/>
    <property type="match status" value="1"/>
</dbReference>
<reference evidence="2" key="1">
    <citation type="submission" date="2018-05" db="EMBL/GenBank/DDBJ databases">
        <authorList>
            <person name="Lanie J.A."/>
            <person name="Ng W.-L."/>
            <person name="Kazmierczak K.M."/>
            <person name="Andrzejewski T.M."/>
            <person name="Davidsen T.M."/>
            <person name="Wayne K.J."/>
            <person name="Tettelin H."/>
            <person name="Glass J.I."/>
            <person name="Rusch D."/>
            <person name="Podicherti R."/>
            <person name="Tsui H.-C.T."/>
            <person name="Winkler M.E."/>
        </authorList>
    </citation>
    <scope>NUCLEOTIDE SEQUENCE</scope>
</reference>
<organism evidence="2">
    <name type="scientific">marine metagenome</name>
    <dbReference type="NCBI Taxonomy" id="408172"/>
    <lineage>
        <taxon>unclassified sequences</taxon>
        <taxon>metagenomes</taxon>
        <taxon>ecological metagenomes</taxon>
    </lineage>
</organism>
<dbReference type="PANTHER" id="PTHR43245">
    <property type="entry name" value="BIFUNCTIONAL POLYMYXIN RESISTANCE PROTEIN ARNA"/>
    <property type="match status" value="1"/>
</dbReference>
<sequence length="338" mass="37909">MLTEGHHSLKFIVRALVTGASGFIGSHLVDRLIAEGHTVTALIRESSRLRWLKNKPVKLVTGDVRQLESLQMAVEHQDVIFHVAGAILSPNTRGFEQTNHFGSENMMEAIMTYNPDVQKVVYVSSLAAGGPTLPERPIKESDDPNPISAYGRTKLAGEEVVLSYADRLNVVVIRPPVVYGPRDRGVLNFFRLVAKGVKLNLGFRERYLSIIHVTDLVTALILAGLNQDSSGSYYVDDGTSGWTWLDLQHHIANAMETTARTFRVPLTPLFIYAALSTASQRFFHSRGWINLDKFREMVQQAWLCDSSRIQNQLGYQPSVSIEKGMKNTAQWYREIGWL</sequence>
<accession>A0A381S8N4</accession>
<dbReference type="PANTHER" id="PTHR43245:SF58">
    <property type="entry name" value="BLL5923 PROTEIN"/>
    <property type="match status" value="1"/>
</dbReference>
<dbReference type="InterPro" id="IPR001509">
    <property type="entry name" value="Epimerase_deHydtase"/>
</dbReference>
<evidence type="ECO:0000259" key="1">
    <source>
        <dbReference type="Pfam" id="PF01370"/>
    </source>
</evidence>
<feature type="domain" description="NAD-dependent epimerase/dehydratase" evidence="1">
    <location>
        <begin position="15"/>
        <end position="229"/>
    </location>
</feature>
<gene>
    <name evidence="2" type="ORF">METZ01_LOCUS50317</name>
</gene>
<dbReference type="Gene3D" id="3.40.50.720">
    <property type="entry name" value="NAD(P)-binding Rossmann-like Domain"/>
    <property type="match status" value="1"/>
</dbReference>
<protein>
    <recommendedName>
        <fullName evidence="1">NAD-dependent epimerase/dehydratase domain-containing protein</fullName>
    </recommendedName>
</protein>
<dbReference type="SUPFAM" id="SSF51735">
    <property type="entry name" value="NAD(P)-binding Rossmann-fold domains"/>
    <property type="match status" value="1"/>
</dbReference>
<dbReference type="EMBL" id="UINC01002512">
    <property type="protein sequence ID" value="SUZ97463.1"/>
    <property type="molecule type" value="Genomic_DNA"/>
</dbReference>
<dbReference type="AlphaFoldDB" id="A0A381S8N4"/>
<evidence type="ECO:0000313" key="2">
    <source>
        <dbReference type="EMBL" id="SUZ97463.1"/>
    </source>
</evidence>